<name>A0A3G4S6Q9_9PLEO</name>
<dbReference type="InterPro" id="IPR003647">
    <property type="entry name" value="Intron_nuc_1_rpt"/>
</dbReference>
<dbReference type="Pfam" id="PF07453">
    <property type="entry name" value="NUMOD1"/>
    <property type="match status" value="2"/>
</dbReference>
<dbReference type="InterPro" id="IPR010896">
    <property type="entry name" value="NUMOD1"/>
</dbReference>
<dbReference type="SMART" id="SM00465">
    <property type="entry name" value="GIYc"/>
    <property type="match status" value="1"/>
</dbReference>
<feature type="domain" description="GIY-YIG" evidence="5">
    <location>
        <begin position="157"/>
        <end position="245"/>
    </location>
</feature>
<dbReference type="Pfam" id="PF01541">
    <property type="entry name" value="GIY-YIG"/>
    <property type="match status" value="1"/>
</dbReference>
<dbReference type="InterPro" id="IPR006350">
    <property type="entry name" value="Intron_endoG1"/>
</dbReference>
<dbReference type="InterPro" id="IPR003611">
    <property type="entry name" value="NUMOD3"/>
</dbReference>
<reference evidence="6" key="1">
    <citation type="submission" date="2018-05" db="EMBL/GenBank/DDBJ databases">
        <title>Annotation and analysis of the mitochondrial genome of Coniothyrium glycines, causalagent of red leaf blotch of soybean, reveals an abundance of homing endonucleases.</title>
        <authorList>
            <person name="Frederick R.D."/>
            <person name="Stone C.L."/>
            <person name="Tooley P.W."/>
            <person name="Luster D.G."/>
            <person name="Campos B."/>
            <person name="Winegar R.A."/>
            <person name="Melcher U."/>
            <person name="Fletcher J."/>
            <person name="Blagden T."/>
        </authorList>
    </citation>
    <scope>NUCLEOTIDE SEQUENCE</scope>
    <source>
        <strain evidence="6">PG-21</strain>
    </source>
</reference>
<proteinExistence type="predicted"/>
<dbReference type="GO" id="GO:0004519">
    <property type="term" value="F:endonuclease activity"/>
    <property type="evidence" value="ECO:0007669"/>
    <property type="project" value="UniProtKB-KW"/>
</dbReference>
<dbReference type="CDD" id="cd10445">
    <property type="entry name" value="GIY-YIG_bI1_like"/>
    <property type="match status" value="1"/>
</dbReference>
<keyword evidence="6" id="KW-0496">Mitochondrion</keyword>
<evidence type="ECO:0000259" key="5">
    <source>
        <dbReference type="PROSITE" id="PS50164"/>
    </source>
</evidence>
<dbReference type="GO" id="GO:0016787">
    <property type="term" value="F:hydrolase activity"/>
    <property type="evidence" value="ECO:0007669"/>
    <property type="project" value="UniProtKB-KW"/>
</dbReference>
<dbReference type="GeneID" id="38466385"/>
<evidence type="ECO:0000313" key="6">
    <source>
        <dbReference type="EMBL" id="AYU74385.1"/>
    </source>
</evidence>
<keyword evidence="4" id="KW-0378">Hydrolase</keyword>
<protein>
    <submittedName>
        <fullName evidence="6">GIY-YIG endonuclease</fullName>
    </submittedName>
</protein>
<keyword evidence="3 6" id="KW-0255">Endonuclease</keyword>
<keyword evidence="2" id="KW-0540">Nuclease</keyword>
<dbReference type="InterPro" id="IPR035901">
    <property type="entry name" value="GIY-YIG_endonuc_sf"/>
</dbReference>
<comment type="similarity">
    <text evidence="1">To endonucleases of group I introns of fungi and phage.</text>
</comment>
<evidence type="ECO:0000256" key="2">
    <source>
        <dbReference type="ARBA" id="ARBA00022722"/>
    </source>
</evidence>
<dbReference type="Gene3D" id="3.40.1440.10">
    <property type="entry name" value="GIY-YIG endonuclease"/>
    <property type="match status" value="1"/>
</dbReference>
<dbReference type="RefSeq" id="YP_009543495.1">
    <property type="nucleotide sequence ID" value="NC_040008.1"/>
</dbReference>
<dbReference type="InterPro" id="IPR000305">
    <property type="entry name" value="GIY-YIG_endonuc"/>
</dbReference>
<dbReference type="SUPFAM" id="SSF64496">
    <property type="entry name" value="DNA-binding domain of intron-encoded endonucleases"/>
    <property type="match status" value="2"/>
</dbReference>
<accession>A0A3G4S6Q9</accession>
<dbReference type="NCBIfam" id="TIGR01453">
    <property type="entry name" value="grpIintron_endo"/>
    <property type="match status" value="1"/>
</dbReference>
<dbReference type="SUPFAM" id="SSF82771">
    <property type="entry name" value="GIY-YIG endonuclease"/>
    <property type="match status" value="1"/>
</dbReference>
<organism evidence="6">
    <name type="scientific">Coniothyrium glycines</name>
    <dbReference type="NCBI Taxonomy" id="1077358"/>
    <lineage>
        <taxon>Eukaryota</taxon>
        <taxon>Fungi</taxon>
        <taxon>Dikarya</taxon>
        <taxon>Ascomycota</taxon>
        <taxon>Pezizomycotina</taxon>
        <taxon>Dothideomycetes</taxon>
        <taxon>Pleosporomycetidae</taxon>
        <taxon>Pleosporales</taxon>
        <taxon>Pleosporineae</taxon>
        <taxon>Coniothyriaceae</taxon>
        <taxon>Coniothyrium</taxon>
    </lineage>
</organism>
<dbReference type="SMART" id="SM00497">
    <property type="entry name" value="IENR1"/>
    <property type="match status" value="2"/>
</dbReference>
<evidence type="ECO:0000256" key="4">
    <source>
        <dbReference type="ARBA" id="ARBA00022801"/>
    </source>
</evidence>
<evidence type="ECO:0000256" key="1">
    <source>
        <dbReference type="ARBA" id="ARBA00010045"/>
    </source>
</evidence>
<dbReference type="Pfam" id="PF07460">
    <property type="entry name" value="NUMOD3"/>
    <property type="match status" value="2"/>
</dbReference>
<evidence type="ECO:0000256" key="3">
    <source>
        <dbReference type="ARBA" id="ARBA00022759"/>
    </source>
</evidence>
<dbReference type="EMBL" id="MH337273">
    <property type="protein sequence ID" value="AYU74385.1"/>
    <property type="molecule type" value="Genomic_DNA"/>
</dbReference>
<dbReference type="SMART" id="SM00496">
    <property type="entry name" value="IENR2"/>
    <property type="match status" value="3"/>
</dbReference>
<dbReference type="GO" id="GO:0003677">
    <property type="term" value="F:DNA binding"/>
    <property type="evidence" value="ECO:0007669"/>
    <property type="project" value="InterPro"/>
</dbReference>
<geneLocation type="mitochondrion" evidence="6"/>
<dbReference type="AlphaFoldDB" id="A0A3G4S6Q9"/>
<dbReference type="PROSITE" id="PS50164">
    <property type="entry name" value="GIY_YIG"/>
    <property type="match status" value="1"/>
</dbReference>
<sequence length="451" mass="52138">MNLIALPLFLDFTTICWELLTIMILEFYLISVINHNFEQSAGNQRIFYNHMGIEPINSGWFPHYNLLGSSETTRSTRSSLRENIVQVKKGSFIFHSLISVTAQPSLGYTVITRSYSSFSNNQNKKIGNQDNLLNLKAVKVYNNLKEDRLNILKEQRNKSGVYCLINKVNGHSYVGSSIHLDSRMRNYLNKSFLKSKQNANMPITRSLLKYDYFNFSLLVLEYVEVEFLTSRETFYIANIIPYYNVLKQGFSSLGYVHTEETKKLLSELAKNRTHSDKTKGLIARAVTGENNPFYNKTHSIESKIRMIEAKSAYSVYVYNSFKELLVIFPSVKTLAKWIKSNSSTLVDVIKEHTIFRGEWYLVNIPYNISDTPLISHWQSKECAKLVEEMNKSSYIKKAIFVYDINKKFIGKYDGVMDAQRALNISHSTIKNYAKVGGIYKEYIFSYERLVD</sequence>